<dbReference type="PANTHER" id="PTHR35908:SF1">
    <property type="entry name" value="CONSERVED PROTEIN"/>
    <property type="match status" value="1"/>
</dbReference>
<evidence type="ECO:0000313" key="3">
    <source>
        <dbReference type="Proteomes" id="UP000185696"/>
    </source>
</evidence>
<dbReference type="AlphaFoldDB" id="A0A7Z0WKA9"/>
<protein>
    <recommendedName>
        <fullName evidence="1">Glyoxalase-like domain-containing protein</fullName>
    </recommendedName>
</protein>
<evidence type="ECO:0000259" key="1">
    <source>
        <dbReference type="Pfam" id="PF18029"/>
    </source>
</evidence>
<sequence length="240" mass="25766">MSTRLINVVVDSGDPRAIAGFWHELLGWPMDQQPTGEVDVVPPPEDGCGWDLVFVPVPEARTVKNRLHLDLASGSADEQMATLDRALSLGATRVDIGQGNVPWFVLADPEGNEFCVLDSRPEYHRAGAVAAVVVDTADPPALAEFWSAATGWPVVRTDGALTSLRAPDGRGPWLEFLRGTDPRVGKNRVHLDVAPTPGGSIAAEVERFTALGATPAEPGPHPWRTLTDPEGNEFCVLTPR</sequence>
<dbReference type="RefSeq" id="WP_075134801.1">
    <property type="nucleotide sequence ID" value="NZ_MSIF01000011.1"/>
</dbReference>
<evidence type="ECO:0000313" key="2">
    <source>
        <dbReference type="EMBL" id="OLF08646.1"/>
    </source>
</evidence>
<feature type="domain" description="Glyoxalase-like" evidence="1">
    <location>
        <begin position="8"/>
        <end position="117"/>
    </location>
</feature>
<proteinExistence type="predicted"/>
<dbReference type="EMBL" id="MSIF01000011">
    <property type="protein sequence ID" value="OLF08646.1"/>
    <property type="molecule type" value="Genomic_DNA"/>
</dbReference>
<dbReference type="InterPro" id="IPR041581">
    <property type="entry name" value="Glyoxalase_6"/>
</dbReference>
<dbReference type="Gene3D" id="3.10.180.10">
    <property type="entry name" value="2,3-Dihydroxybiphenyl 1,2-Dioxygenase, domain 1"/>
    <property type="match status" value="2"/>
</dbReference>
<dbReference type="PANTHER" id="PTHR35908">
    <property type="entry name" value="HYPOTHETICAL FUSION PROTEIN"/>
    <property type="match status" value="1"/>
</dbReference>
<dbReference type="Proteomes" id="UP000185696">
    <property type="component" value="Unassembled WGS sequence"/>
</dbReference>
<comment type="caution">
    <text evidence="2">The sequence shown here is derived from an EMBL/GenBank/DDBJ whole genome shotgun (WGS) entry which is preliminary data.</text>
</comment>
<accession>A0A7Z0WKA9</accession>
<feature type="domain" description="Glyoxalase-like" evidence="1">
    <location>
        <begin position="131"/>
        <end position="237"/>
    </location>
</feature>
<dbReference type="CDD" id="cd06587">
    <property type="entry name" value="VOC"/>
    <property type="match status" value="1"/>
</dbReference>
<organism evidence="2 3">
    <name type="scientific">Actinophytocola xinjiangensis</name>
    <dbReference type="NCBI Taxonomy" id="485602"/>
    <lineage>
        <taxon>Bacteria</taxon>
        <taxon>Bacillati</taxon>
        <taxon>Actinomycetota</taxon>
        <taxon>Actinomycetes</taxon>
        <taxon>Pseudonocardiales</taxon>
        <taxon>Pseudonocardiaceae</taxon>
    </lineage>
</organism>
<dbReference type="OrthoDB" id="3212826at2"/>
<gene>
    <name evidence="2" type="ORF">BLA60_21710</name>
</gene>
<dbReference type="InterPro" id="IPR029068">
    <property type="entry name" value="Glyas_Bleomycin-R_OHBP_Dase"/>
</dbReference>
<keyword evidence="3" id="KW-1185">Reference proteome</keyword>
<name>A0A7Z0WKA9_9PSEU</name>
<reference evidence="2 3" key="1">
    <citation type="submission" date="2016-12" db="EMBL/GenBank/DDBJ databases">
        <title>The draft genome sequence of Actinophytocola xinjiangensis.</title>
        <authorList>
            <person name="Wang W."/>
            <person name="Yuan L."/>
        </authorList>
    </citation>
    <scope>NUCLEOTIDE SEQUENCE [LARGE SCALE GENOMIC DNA]</scope>
    <source>
        <strain evidence="2 3">CGMCC 4.4663</strain>
    </source>
</reference>
<dbReference type="Pfam" id="PF18029">
    <property type="entry name" value="Glyoxalase_6"/>
    <property type="match status" value="2"/>
</dbReference>
<dbReference type="SUPFAM" id="SSF54593">
    <property type="entry name" value="Glyoxalase/Bleomycin resistance protein/Dihydroxybiphenyl dioxygenase"/>
    <property type="match status" value="2"/>
</dbReference>